<dbReference type="GO" id="GO:0005178">
    <property type="term" value="F:integrin binding"/>
    <property type="evidence" value="ECO:0007669"/>
    <property type="project" value="InterPro"/>
</dbReference>
<evidence type="ECO:0000256" key="8">
    <source>
        <dbReference type="ARBA" id="ARBA00023319"/>
    </source>
</evidence>
<keyword evidence="3" id="KW-0732">Signal</keyword>
<dbReference type="InterPro" id="IPR033292">
    <property type="entry name" value="THY1"/>
</dbReference>
<evidence type="ECO:0000313" key="11">
    <source>
        <dbReference type="Proteomes" id="UP000261540"/>
    </source>
</evidence>
<dbReference type="GO" id="GO:0005096">
    <property type="term" value="F:GTPase activator activity"/>
    <property type="evidence" value="ECO:0007669"/>
    <property type="project" value="TreeGrafter"/>
</dbReference>
<evidence type="ECO:0000256" key="2">
    <source>
        <dbReference type="ARBA" id="ARBA00022475"/>
    </source>
</evidence>
<keyword evidence="6" id="KW-0325">Glycoprotein</keyword>
<comment type="subcellular location">
    <subcellularLocation>
        <location evidence="1">Cell membrane</location>
    </subcellularLocation>
</comment>
<dbReference type="GO" id="GO:0045121">
    <property type="term" value="C:membrane raft"/>
    <property type="evidence" value="ECO:0007669"/>
    <property type="project" value="TreeGrafter"/>
</dbReference>
<evidence type="ECO:0000256" key="6">
    <source>
        <dbReference type="ARBA" id="ARBA00023180"/>
    </source>
</evidence>
<dbReference type="Proteomes" id="UP000261540">
    <property type="component" value="Unplaced"/>
</dbReference>
<accession>A0A3B3Q871</accession>
<dbReference type="GO" id="GO:0030425">
    <property type="term" value="C:dendrite"/>
    <property type="evidence" value="ECO:0007669"/>
    <property type="project" value="TreeGrafter"/>
</dbReference>
<protein>
    <submittedName>
        <fullName evidence="10">Uncharacterized protein</fullName>
    </submittedName>
</protein>
<evidence type="ECO:0000256" key="7">
    <source>
        <dbReference type="ARBA" id="ARBA00023288"/>
    </source>
</evidence>
<reference evidence="10" key="1">
    <citation type="submission" date="2025-08" db="UniProtKB">
        <authorList>
            <consortium name="Ensembl"/>
        </authorList>
    </citation>
    <scope>IDENTIFICATION</scope>
</reference>
<dbReference type="GO" id="GO:0030334">
    <property type="term" value="P:regulation of cell migration"/>
    <property type="evidence" value="ECO:0007669"/>
    <property type="project" value="InterPro"/>
</dbReference>
<evidence type="ECO:0000256" key="4">
    <source>
        <dbReference type="ARBA" id="ARBA00023136"/>
    </source>
</evidence>
<keyword evidence="4 9" id="KW-0472">Membrane</keyword>
<dbReference type="GO" id="GO:0051894">
    <property type="term" value="P:positive regulation of focal adhesion assembly"/>
    <property type="evidence" value="ECO:0007669"/>
    <property type="project" value="TreeGrafter"/>
</dbReference>
<dbReference type="GO" id="GO:0007155">
    <property type="term" value="P:cell adhesion"/>
    <property type="evidence" value="ECO:0007669"/>
    <property type="project" value="InterPro"/>
</dbReference>
<name>A0A3B3Q871_9TELE</name>
<evidence type="ECO:0000256" key="3">
    <source>
        <dbReference type="ARBA" id="ARBA00022729"/>
    </source>
</evidence>
<keyword evidence="9" id="KW-0812">Transmembrane</keyword>
<keyword evidence="2" id="KW-1003">Cell membrane</keyword>
<evidence type="ECO:0000256" key="9">
    <source>
        <dbReference type="SAM" id="Phobius"/>
    </source>
</evidence>
<evidence type="ECO:0000256" key="1">
    <source>
        <dbReference type="ARBA" id="ARBA00004236"/>
    </source>
</evidence>
<keyword evidence="8" id="KW-0393">Immunoglobulin domain</keyword>
<dbReference type="PANTHER" id="PTHR19226:SF2">
    <property type="entry name" value="THY-1 MEMBRANE GLYCOPROTEIN"/>
    <property type="match status" value="1"/>
</dbReference>
<dbReference type="GO" id="GO:0005925">
    <property type="term" value="C:focal adhesion"/>
    <property type="evidence" value="ECO:0007669"/>
    <property type="project" value="TreeGrafter"/>
</dbReference>
<feature type="transmembrane region" description="Helical" evidence="9">
    <location>
        <begin position="12"/>
        <end position="35"/>
    </location>
</feature>
<keyword evidence="7" id="KW-0449">Lipoprotein</keyword>
<keyword evidence="9" id="KW-1133">Transmembrane helix</keyword>
<keyword evidence="5" id="KW-1015">Disulfide bond</keyword>
<keyword evidence="11" id="KW-1185">Reference proteome</keyword>
<evidence type="ECO:0000313" key="10">
    <source>
        <dbReference type="Ensembl" id="ENSPKIP00000002373.1"/>
    </source>
</evidence>
<dbReference type="GeneTree" id="ENSGT01120000276354"/>
<dbReference type="AlphaFoldDB" id="A0A3B3Q871"/>
<sequence>MKQTKSHSNKRCNVLFITGMSVALIPAVTGVLQFVPCRTKDNQLRVDCKFPSNNSSATPYCEFLQNSKLLGSTDPGARPAPIQGRVNVTMVTPNMCRLSVDGIDEKKASTYTCRVLHGKDQEASTLLACSAISVVFQFTPGLLRTMMSLPLLLGFLLPY</sequence>
<dbReference type="GO" id="GO:0043209">
    <property type="term" value="C:myelin sheath"/>
    <property type="evidence" value="ECO:0007669"/>
    <property type="project" value="TreeGrafter"/>
</dbReference>
<dbReference type="Ensembl" id="ENSPKIT00000026317.1">
    <property type="protein sequence ID" value="ENSPKIP00000002373.1"/>
    <property type="gene ID" value="ENSPKIG00000020288.1"/>
</dbReference>
<dbReference type="PANTHER" id="PTHR19226">
    <property type="entry name" value="THY-1 MEMBRANE GLYCOPROTEIN"/>
    <property type="match status" value="1"/>
</dbReference>
<dbReference type="STRING" id="1676925.ENSPKIP00000002373"/>
<dbReference type="GO" id="GO:0009897">
    <property type="term" value="C:external side of plasma membrane"/>
    <property type="evidence" value="ECO:0007669"/>
    <property type="project" value="TreeGrafter"/>
</dbReference>
<proteinExistence type="predicted"/>
<dbReference type="GO" id="GO:0007229">
    <property type="term" value="P:integrin-mediated signaling pathway"/>
    <property type="evidence" value="ECO:0007669"/>
    <property type="project" value="TreeGrafter"/>
</dbReference>
<organism evidence="10 11">
    <name type="scientific">Paramormyrops kingsleyae</name>
    <dbReference type="NCBI Taxonomy" id="1676925"/>
    <lineage>
        <taxon>Eukaryota</taxon>
        <taxon>Metazoa</taxon>
        <taxon>Chordata</taxon>
        <taxon>Craniata</taxon>
        <taxon>Vertebrata</taxon>
        <taxon>Euteleostomi</taxon>
        <taxon>Actinopterygii</taxon>
        <taxon>Neopterygii</taxon>
        <taxon>Teleostei</taxon>
        <taxon>Osteoglossocephala</taxon>
        <taxon>Osteoglossomorpha</taxon>
        <taxon>Osteoglossiformes</taxon>
        <taxon>Mormyridae</taxon>
        <taxon>Paramormyrops</taxon>
    </lineage>
</organism>
<reference evidence="10" key="2">
    <citation type="submission" date="2025-09" db="UniProtKB">
        <authorList>
            <consortium name="Ensembl"/>
        </authorList>
    </citation>
    <scope>IDENTIFICATION</scope>
</reference>
<evidence type="ECO:0000256" key="5">
    <source>
        <dbReference type="ARBA" id="ARBA00023157"/>
    </source>
</evidence>